<gene>
    <name evidence="1" type="ORF">LKE05_10500</name>
</gene>
<evidence type="ECO:0000313" key="1">
    <source>
        <dbReference type="EMBL" id="MCC2211215.1"/>
    </source>
</evidence>
<name>A0AAE3E0X9_9FIRM</name>
<sequence>MDFYLQANNSYNRLEEEFKKYGKLIFCVDFDDTIYDFHKKGRTYENVIHLLQRWENYSEVIIFTGNGEDKYEMIEKYLNDNHIKYRGINCDASVAFSGRKIYANVYIDDRGGLIQVYYELLTLIEKIEKGEITHE</sequence>
<dbReference type="EMBL" id="JAJEQM010000014">
    <property type="protein sequence ID" value="MCC2211215.1"/>
    <property type="molecule type" value="Genomic_DNA"/>
</dbReference>
<proteinExistence type="predicted"/>
<accession>A0AAE3E0X9</accession>
<dbReference type="RefSeq" id="WP_308456828.1">
    <property type="nucleotide sequence ID" value="NZ_JAJEQM010000014.1"/>
</dbReference>
<keyword evidence="2" id="KW-1185">Reference proteome</keyword>
<dbReference type="InterPro" id="IPR036412">
    <property type="entry name" value="HAD-like_sf"/>
</dbReference>
<dbReference type="Gene3D" id="3.40.50.1000">
    <property type="entry name" value="HAD superfamily/HAD-like"/>
    <property type="match status" value="1"/>
</dbReference>
<dbReference type="InterPro" id="IPR023214">
    <property type="entry name" value="HAD_sf"/>
</dbReference>
<dbReference type="AlphaFoldDB" id="A0AAE3E0X9"/>
<reference evidence="1 2" key="1">
    <citation type="submission" date="2021-10" db="EMBL/GenBank/DDBJ databases">
        <title>Anaerobic single-cell dispensing facilitates the cultivation of human gut bacteria.</title>
        <authorList>
            <person name="Afrizal A."/>
        </authorList>
    </citation>
    <scope>NUCLEOTIDE SEQUENCE [LARGE SCALE GENOMIC DNA]</scope>
    <source>
        <strain evidence="1 2">CLA-AA-H232</strain>
    </source>
</reference>
<comment type="caution">
    <text evidence="1">The sequence shown here is derived from an EMBL/GenBank/DDBJ whole genome shotgun (WGS) entry which is preliminary data.</text>
</comment>
<dbReference type="SUPFAM" id="SSF56784">
    <property type="entry name" value="HAD-like"/>
    <property type="match status" value="1"/>
</dbReference>
<organism evidence="1 2">
    <name type="scientific">Hominilimicola fabiformis</name>
    <dbReference type="NCBI Taxonomy" id="2885356"/>
    <lineage>
        <taxon>Bacteria</taxon>
        <taxon>Bacillati</taxon>
        <taxon>Bacillota</taxon>
        <taxon>Clostridia</taxon>
        <taxon>Eubacteriales</taxon>
        <taxon>Oscillospiraceae</taxon>
        <taxon>Hominilimicola</taxon>
    </lineage>
</organism>
<dbReference type="Proteomes" id="UP001198242">
    <property type="component" value="Unassembled WGS sequence"/>
</dbReference>
<protein>
    <submittedName>
        <fullName evidence="1">Uncharacterized protein</fullName>
    </submittedName>
</protein>
<evidence type="ECO:0000313" key="2">
    <source>
        <dbReference type="Proteomes" id="UP001198242"/>
    </source>
</evidence>